<proteinExistence type="predicted"/>
<reference evidence="2 3" key="1">
    <citation type="submission" date="2020-11" db="EMBL/GenBank/DDBJ databases">
        <title>WGS of Herminiimonas contaminans strain Marseille-Q4544 isolated from planarians Schmidtea mediterranea.</title>
        <authorList>
            <person name="Kangale L."/>
        </authorList>
    </citation>
    <scope>NUCLEOTIDE SEQUENCE [LARGE SCALE GENOMIC DNA]</scope>
    <source>
        <strain evidence="2 3">Marseille-Q4544</strain>
    </source>
</reference>
<keyword evidence="3" id="KW-1185">Reference proteome</keyword>
<evidence type="ECO:0000313" key="2">
    <source>
        <dbReference type="EMBL" id="MBF8178124.1"/>
    </source>
</evidence>
<dbReference type="InterPro" id="IPR039561">
    <property type="entry name" value="Peptidase_M15C"/>
</dbReference>
<feature type="domain" description="Peptidase M15C" evidence="1">
    <location>
        <begin position="95"/>
        <end position="182"/>
    </location>
</feature>
<gene>
    <name evidence="2" type="ORF">IXC47_10560</name>
</gene>
<dbReference type="Gene3D" id="3.30.1380.10">
    <property type="match status" value="1"/>
</dbReference>
<dbReference type="Proteomes" id="UP000657372">
    <property type="component" value="Unassembled WGS sequence"/>
</dbReference>
<name>A0ABS0EVL1_9BURK</name>
<sequence length="237" mass="26257">MRQQGVMQKDAPVTCAQLRIVHFSYLDFDGKLRNDGEIMVLAAVAEHVQAIFDTLLQRKFAIASARLMDHYRGNDVASMRDNNSSAFNDRRITNGKAPSLHAYGVAIDINPLQNPYVQFEADGKALYSPPGGSKYANRLAVRPGKPARQGMAEEVVEVFAQHGFLGWGGNWDAPIDYQHFQVNRALALRMIALPVPEARSLFNAYVERYRQCVQGSKEAKRASVQASCATSVERGGQ</sequence>
<evidence type="ECO:0000313" key="3">
    <source>
        <dbReference type="Proteomes" id="UP000657372"/>
    </source>
</evidence>
<accession>A0ABS0EVL1</accession>
<comment type="caution">
    <text evidence="2">The sequence shown here is derived from an EMBL/GenBank/DDBJ whole genome shotgun (WGS) entry which is preliminary data.</text>
</comment>
<evidence type="ECO:0000259" key="1">
    <source>
        <dbReference type="Pfam" id="PF13539"/>
    </source>
</evidence>
<protein>
    <submittedName>
        <fullName evidence="2">M15 family metallopeptidase</fullName>
    </submittedName>
</protein>
<dbReference type="InterPro" id="IPR009045">
    <property type="entry name" value="Zn_M74/Hedgehog-like"/>
</dbReference>
<dbReference type="EMBL" id="JADOEL010000007">
    <property type="protein sequence ID" value="MBF8178124.1"/>
    <property type="molecule type" value="Genomic_DNA"/>
</dbReference>
<dbReference type="Pfam" id="PF13539">
    <property type="entry name" value="Peptidase_M15_4"/>
    <property type="match status" value="1"/>
</dbReference>
<dbReference type="SUPFAM" id="SSF55166">
    <property type="entry name" value="Hedgehog/DD-peptidase"/>
    <property type="match status" value="1"/>
</dbReference>
<organism evidence="2 3">
    <name type="scientific">Herminiimonas contaminans</name>
    <dbReference type="NCBI Taxonomy" id="1111140"/>
    <lineage>
        <taxon>Bacteria</taxon>
        <taxon>Pseudomonadati</taxon>
        <taxon>Pseudomonadota</taxon>
        <taxon>Betaproteobacteria</taxon>
        <taxon>Burkholderiales</taxon>
        <taxon>Oxalobacteraceae</taxon>
        <taxon>Herminiimonas</taxon>
    </lineage>
</organism>